<accession>A0ABU7GAQ9</accession>
<gene>
    <name evidence="2" type="ORF">SNR37_000876</name>
</gene>
<evidence type="ECO:0000256" key="1">
    <source>
        <dbReference type="SAM" id="Phobius"/>
    </source>
</evidence>
<dbReference type="RefSeq" id="WP_329776408.1">
    <property type="nucleotide sequence ID" value="NZ_JAYDYW010000014.1"/>
</dbReference>
<keyword evidence="3" id="KW-1185">Reference proteome</keyword>
<organism evidence="2 3">
    <name type="scientific">Agarivorans aestuarii</name>
    <dbReference type="NCBI Taxonomy" id="1563703"/>
    <lineage>
        <taxon>Bacteria</taxon>
        <taxon>Pseudomonadati</taxon>
        <taxon>Pseudomonadota</taxon>
        <taxon>Gammaproteobacteria</taxon>
        <taxon>Alteromonadales</taxon>
        <taxon>Alteromonadaceae</taxon>
        <taxon>Agarivorans</taxon>
    </lineage>
</organism>
<evidence type="ECO:0008006" key="4">
    <source>
        <dbReference type="Google" id="ProtNLM"/>
    </source>
</evidence>
<protein>
    <recommendedName>
        <fullName evidence="4">Cobalt/nickel transport protein</fullName>
    </recommendedName>
</protein>
<feature type="transmembrane region" description="Helical" evidence="1">
    <location>
        <begin position="67"/>
        <end position="85"/>
    </location>
</feature>
<keyword evidence="1" id="KW-0472">Membrane</keyword>
<evidence type="ECO:0000313" key="2">
    <source>
        <dbReference type="EMBL" id="MEE1675550.1"/>
    </source>
</evidence>
<reference evidence="3" key="1">
    <citation type="submission" date="2023-07" db="EMBL/GenBank/DDBJ databases">
        <title>Draft genome sequence of Agarivorans aestuarii strain ZMCS4, a CAZymes producing bacteria isolated from the marine brown algae Clodostephus spongiosus.</title>
        <authorList>
            <person name="Lorente B."/>
            <person name="Cabral C."/>
            <person name="Frias J."/>
            <person name="Faria J."/>
            <person name="Toubarro D."/>
        </authorList>
    </citation>
    <scope>NUCLEOTIDE SEQUENCE [LARGE SCALE GENOMIC DNA]</scope>
    <source>
        <strain evidence="3">ZMCS4</strain>
    </source>
</reference>
<sequence>MSTKKTAGIVVAVLGVILLAIGGFSLNDIAVAEQQAQALGGLFGGAGNDLLGGLGLDAALEAERNKAYGFIVFGIASILGGLFLIKTSGEGAAEQA</sequence>
<keyword evidence="1" id="KW-0812">Transmembrane</keyword>
<keyword evidence="1" id="KW-1133">Transmembrane helix</keyword>
<evidence type="ECO:0000313" key="3">
    <source>
        <dbReference type="Proteomes" id="UP001310248"/>
    </source>
</evidence>
<name>A0ABU7GAQ9_9ALTE</name>
<dbReference type="EMBL" id="JAYDYW010000014">
    <property type="protein sequence ID" value="MEE1675550.1"/>
    <property type="molecule type" value="Genomic_DNA"/>
</dbReference>
<feature type="transmembrane region" description="Helical" evidence="1">
    <location>
        <begin position="7"/>
        <end position="26"/>
    </location>
</feature>
<dbReference type="Proteomes" id="UP001310248">
    <property type="component" value="Unassembled WGS sequence"/>
</dbReference>
<proteinExistence type="predicted"/>
<comment type="caution">
    <text evidence="2">The sequence shown here is derived from an EMBL/GenBank/DDBJ whole genome shotgun (WGS) entry which is preliminary data.</text>
</comment>